<evidence type="ECO:0000313" key="2">
    <source>
        <dbReference type="EMBL" id="AKQ65404.1"/>
    </source>
</evidence>
<dbReference type="STRING" id="1297742.A176_002316"/>
<organism evidence="2 3">
    <name type="scientific">Pseudomyxococcus hansupus</name>
    <dbReference type="NCBI Taxonomy" id="1297742"/>
    <lineage>
        <taxon>Bacteria</taxon>
        <taxon>Pseudomonadati</taxon>
        <taxon>Myxococcota</taxon>
        <taxon>Myxococcia</taxon>
        <taxon>Myxococcales</taxon>
        <taxon>Cystobacterineae</taxon>
        <taxon>Myxococcaceae</taxon>
        <taxon>Pseudomyxococcus</taxon>
    </lineage>
</organism>
<reference evidence="2 3" key="1">
    <citation type="journal article" date="2016" name="PLoS ONE">
        <title>Complete Genome Sequence and Comparative Genomics of a Novel Myxobacterium Myxococcus hansupus.</title>
        <authorList>
            <person name="Sharma G."/>
            <person name="Narwani T."/>
            <person name="Subramanian S."/>
        </authorList>
    </citation>
    <scope>NUCLEOTIDE SEQUENCE [LARGE SCALE GENOMIC DNA]</scope>
    <source>
        <strain evidence="3">mixupus</strain>
    </source>
</reference>
<gene>
    <name evidence="2" type="ORF">A176_002316</name>
</gene>
<dbReference type="PATRIC" id="fig|1297742.4.peg.2336"/>
<evidence type="ECO:0000256" key="1">
    <source>
        <dbReference type="SAM" id="MobiDB-lite"/>
    </source>
</evidence>
<evidence type="ECO:0000313" key="3">
    <source>
        <dbReference type="Proteomes" id="UP000009026"/>
    </source>
</evidence>
<name>A0A0H4WRI9_9BACT</name>
<protein>
    <submittedName>
        <fullName evidence="2">Uncharacterized protein</fullName>
    </submittedName>
</protein>
<accession>A0A0H4WRI9</accession>
<sequence length="51" mass="5786">MPPPQPRPNEIELNYGHSRLPRGGQVRRKSHMSHLQPVRDASRSDARGQST</sequence>
<feature type="region of interest" description="Disordered" evidence="1">
    <location>
        <begin position="1"/>
        <end position="51"/>
    </location>
</feature>
<proteinExistence type="predicted"/>
<dbReference type="KEGG" id="mym:A176_002316"/>
<keyword evidence="3" id="KW-1185">Reference proteome</keyword>
<feature type="compositionally biased region" description="Basic and acidic residues" evidence="1">
    <location>
        <begin position="40"/>
        <end position="51"/>
    </location>
</feature>
<dbReference type="EMBL" id="CP012109">
    <property type="protein sequence ID" value="AKQ65404.1"/>
    <property type="molecule type" value="Genomic_DNA"/>
</dbReference>
<dbReference type="Proteomes" id="UP000009026">
    <property type="component" value="Chromosome"/>
</dbReference>
<dbReference type="AlphaFoldDB" id="A0A0H4WRI9"/>